<keyword evidence="3" id="KW-1185">Reference proteome</keyword>
<sequence length="411" mass="45938">MDIHCQRLVKTITDSLDWGPVNEWTGKNFSRLNQAILEKTGVNLSESTLRRVLGKVHYPHLPTETTLDALAVYAGYPDWQSFKQAAPTLPDSKPILTKRPSRPIVLGTGVLLAMILLFCVVSYKPFTKKTKIPHAVFSSRPLTHSIPNTVIFNYKVDSSTTPLYIQQSWDAQTKREVSAKGNTFTSIYYKPGFYEARLLMGDQLLRKHPLLIQSDGWLGLIDQRSEPLYLPSNEFVYKDRLEIPVSSYTRRSLRPDVKPYRAELYNVGNFQPLKATKVNFSAMVKGSSISNMGGCRKAIVFLVTNGIPFNIPITAKGCVSTSHLYDGRGLVDGRVHDLSGFGADLSHWVKVDIRTTTNKLEFLVDSQVAYTQDLPSQDLEVVGIAFGFEGGGAVKNIKLSDNKQVIFSMFP</sequence>
<dbReference type="AlphaFoldDB" id="A0AAE3RC41"/>
<keyword evidence="1" id="KW-0472">Membrane</keyword>
<dbReference type="RefSeq" id="WP_314517924.1">
    <property type="nucleotide sequence ID" value="NZ_JASJOU010000017.1"/>
</dbReference>
<evidence type="ECO:0000256" key="1">
    <source>
        <dbReference type="SAM" id="Phobius"/>
    </source>
</evidence>
<protein>
    <recommendedName>
        <fullName evidence="4">PKD domain-containing protein</fullName>
    </recommendedName>
</protein>
<name>A0AAE3RC41_9BACT</name>
<feature type="transmembrane region" description="Helical" evidence="1">
    <location>
        <begin position="103"/>
        <end position="123"/>
    </location>
</feature>
<keyword evidence="1" id="KW-0812">Transmembrane</keyword>
<proteinExistence type="predicted"/>
<evidence type="ECO:0008006" key="4">
    <source>
        <dbReference type="Google" id="ProtNLM"/>
    </source>
</evidence>
<evidence type="ECO:0000313" key="2">
    <source>
        <dbReference type="EMBL" id="MDJ1505662.1"/>
    </source>
</evidence>
<evidence type="ECO:0000313" key="3">
    <source>
        <dbReference type="Proteomes" id="UP001232063"/>
    </source>
</evidence>
<keyword evidence="1" id="KW-1133">Transmembrane helix</keyword>
<accession>A0AAE3RC41</accession>
<dbReference type="EMBL" id="JASJOU010000017">
    <property type="protein sequence ID" value="MDJ1505662.1"/>
    <property type="molecule type" value="Genomic_DNA"/>
</dbReference>
<dbReference type="Proteomes" id="UP001232063">
    <property type="component" value="Unassembled WGS sequence"/>
</dbReference>
<gene>
    <name evidence="2" type="ORF">QNI22_33710</name>
</gene>
<reference evidence="2" key="1">
    <citation type="submission" date="2023-05" db="EMBL/GenBank/DDBJ databases">
        <authorList>
            <person name="Zhang X."/>
        </authorList>
    </citation>
    <scope>NUCLEOTIDE SEQUENCE</scope>
    <source>
        <strain evidence="2">BD1B2-1</strain>
    </source>
</reference>
<organism evidence="2 3">
    <name type="scientific">Xanthocytophaga agilis</name>
    <dbReference type="NCBI Taxonomy" id="3048010"/>
    <lineage>
        <taxon>Bacteria</taxon>
        <taxon>Pseudomonadati</taxon>
        <taxon>Bacteroidota</taxon>
        <taxon>Cytophagia</taxon>
        <taxon>Cytophagales</taxon>
        <taxon>Rhodocytophagaceae</taxon>
        <taxon>Xanthocytophaga</taxon>
    </lineage>
</organism>
<comment type="caution">
    <text evidence="2">The sequence shown here is derived from an EMBL/GenBank/DDBJ whole genome shotgun (WGS) entry which is preliminary data.</text>
</comment>